<protein>
    <submittedName>
        <fullName evidence="1">Uncharacterized protein</fullName>
    </submittedName>
</protein>
<evidence type="ECO:0000313" key="2">
    <source>
        <dbReference type="Proteomes" id="UP000614350"/>
    </source>
</evidence>
<gene>
    <name evidence="1" type="ORF">HZH66_008489</name>
</gene>
<sequence>MPLQLCGKIKGKITRIGNEAPCSYFVRRVFPLGTAKHGLHESERGRHACVDASIVSQELSFCPPVLRASRDYCCRSLGFHPD</sequence>
<evidence type="ECO:0000313" key="1">
    <source>
        <dbReference type="EMBL" id="KAF7392656.1"/>
    </source>
</evidence>
<comment type="caution">
    <text evidence="1">The sequence shown here is derived from an EMBL/GenBank/DDBJ whole genome shotgun (WGS) entry which is preliminary data.</text>
</comment>
<reference evidence="1" key="1">
    <citation type="journal article" date="2020" name="G3 (Bethesda)">
        <title>High-Quality Assemblies for Three Invasive Social Wasps from the &lt;i&gt;Vespula&lt;/i&gt; Genus.</title>
        <authorList>
            <person name="Harrop T.W.R."/>
            <person name="Guhlin J."/>
            <person name="McLaughlin G.M."/>
            <person name="Permina E."/>
            <person name="Stockwell P."/>
            <person name="Gilligan J."/>
            <person name="Le Lec M.F."/>
            <person name="Gruber M.A.M."/>
            <person name="Quinn O."/>
            <person name="Lovegrove M."/>
            <person name="Duncan E.J."/>
            <person name="Remnant E.J."/>
            <person name="Van Eeckhoven J."/>
            <person name="Graham B."/>
            <person name="Knapp R.A."/>
            <person name="Langford K.W."/>
            <person name="Kronenberg Z."/>
            <person name="Press M.O."/>
            <person name="Eacker S.M."/>
            <person name="Wilson-Rankin E.E."/>
            <person name="Purcell J."/>
            <person name="Lester P.J."/>
            <person name="Dearden P.K."/>
        </authorList>
    </citation>
    <scope>NUCLEOTIDE SEQUENCE</scope>
    <source>
        <strain evidence="1">Marl-1</strain>
    </source>
</reference>
<keyword evidence="2" id="KW-1185">Reference proteome</keyword>
<dbReference type="AlphaFoldDB" id="A0A834JW58"/>
<proteinExistence type="predicted"/>
<dbReference type="Proteomes" id="UP000614350">
    <property type="component" value="Unassembled WGS sequence"/>
</dbReference>
<accession>A0A834JW58</accession>
<organism evidence="1 2">
    <name type="scientific">Vespula vulgaris</name>
    <name type="common">Yellow jacket</name>
    <name type="synonym">Wasp</name>
    <dbReference type="NCBI Taxonomy" id="7454"/>
    <lineage>
        <taxon>Eukaryota</taxon>
        <taxon>Metazoa</taxon>
        <taxon>Ecdysozoa</taxon>
        <taxon>Arthropoda</taxon>
        <taxon>Hexapoda</taxon>
        <taxon>Insecta</taxon>
        <taxon>Pterygota</taxon>
        <taxon>Neoptera</taxon>
        <taxon>Endopterygota</taxon>
        <taxon>Hymenoptera</taxon>
        <taxon>Apocrita</taxon>
        <taxon>Aculeata</taxon>
        <taxon>Vespoidea</taxon>
        <taxon>Vespidae</taxon>
        <taxon>Vespinae</taxon>
        <taxon>Vespula</taxon>
    </lineage>
</organism>
<name>A0A834JW58_VESVU</name>
<dbReference type="EMBL" id="JACSEA010000009">
    <property type="protein sequence ID" value="KAF7392656.1"/>
    <property type="molecule type" value="Genomic_DNA"/>
</dbReference>